<keyword evidence="1" id="KW-0472">Membrane</keyword>
<feature type="domain" description="Protein YTP1-like C-terminal" evidence="4">
    <location>
        <begin position="171"/>
        <end position="456"/>
    </location>
</feature>
<evidence type="ECO:0000259" key="3">
    <source>
        <dbReference type="Pfam" id="PF10348"/>
    </source>
</evidence>
<dbReference type="PANTHER" id="PTHR31685:SF3">
    <property type="entry name" value="INTEGRAL MEMBRANE PROTEIN (AFU_ORTHOLOGUE AFUA_6G12730)"/>
    <property type="match status" value="1"/>
</dbReference>
<organism evidence="5 6">
    <name type="scientific">Cladophialophora chaetospira</name>
    <dbReference type="NCBI Taxonomy" id="386627"/>
    <lineage>
        <taxon>Eukaryota</taxon>
        <taxon>Fungi</taxon>
        <taxon>Dikarya</taxon>
        <taxon>Ascomycota</taxon>
        <taxon>Pezizomycotina</taxon>
        <taxon>Eurotiomycetes</taxon>
        <taxon>Chaetothyriomycetidae</taxon>
        <taxon>Chaetothyriales</taxon>
        <taxon>Herpotrichiellaceae</taxon>
        <taxon>Cladophialophora</taxon>
    </lineage>
</organism>
<evidence type="ECO:0000256" key="2">
    <source>
        <dbReference type="SAM" id="SignalP"/>
    </source>
</evidence>
<keyword evidence="6" id="KW-1185">Reference proteome</keyword>
<feature type="signal peptide" evidence="2">
    <location>
        <begin position="1"/>
        <end position="23"/>
    </location>
</feature>
<feature type="chain" id="PRO_5041301737" description="Integral membrane protein" evidence="2">
    <location>
        <begin position="24"/>
        <end position="475"/>
    </location>
</feature>
<reference evidence="5" key="1">
    <citation type="submission" date="2022-10" db="EMBL/GenBank/DDBJ databases">
        <title>Culturing micro-colonial fungi from biological soil crusts in the Mojave desert and describing Neophaeococcomyces mojavensis, and introducing the new genera and species Taxawa tesnikishii.</title>
        <authorList>
            <person name="Kurbessoian T."/>
            <person name="Stajich J.E."/>
        </authorList>
    </citation>
    <scope>NUCLEOTIDE SEQUENCE</scope>
    <source>
        <strain evidence="5">TK_41</strain>
    </source>
</reference>
<dbReference type="InterPro" id="IPR018827">
    <property type="entry name" value="YTP1_C"/>
</dbReference>
<feature type="transmembrane region" description="Helical" evidence="1">
    <location>
        <begin position="205"/>
        <end position="228"/>
    </location>
</feature>
<protein>
    <recommendedName>
        <fullName evidence="7">Integral membrane protein</fullName>
    </recommendedName>
</protein>
<keyword evidence="1" id="KW-1133">Transmembrane helix</keyword>
<dbReference type="EMBL" id="JAPDRK010000002">
    <property type="protein sequence ID" value="KAJ9615256.1"/>
    <property type="molecule type" value="Genomic_DNA"/>
</dbReference>
<feature type="transmembrane region" description="Helical" evidence="1">
    <location>
        <begin position="166"/>
        <end position="185"/>
    </location>
</feature>
<dbReference type="Pfam" id="PF10355">
    <property type="entry name" value="Ytp1"/>
    <property type="match status" value="1"/>
</dbReference>
<feature type="transmembrane region" description="Helical" evidence="1">
    <location>
        <begin position="98"/>
        <end position="117"/>
    </location>
</feature>
<dbReference type="AlphaFoldDB" id="A0AA38XKS9"/>
<accession>A0AA38XKS9</accession>
<feature type="transmembrane region" description="Helical" evidence="1">
    <location>
        <begin position="398"/>
        <end position="417"/>
    </location>
</feature>
<dbReference type="Proteomes" id="UP001172673">
    <property type="component" value="Unassembled WGS sequence"/>
</dbReference>
<sequence length="475" mass="52624">MAGASTFVICLLLQLTSFGLAHARNELHNHPGVVRPEDAALDTTQDEFYNKPSYADLHRRSGTMIAHIGLMVIAWFFILPLVVMFSIAKSRLALPVNLAFFIINSLGVIVGTIYNAITPDLYEHNAHHSIGWIATWIATTWLVLSFKSSSRLLRASKIMVGVIDRAILILGFVALLTGGVTYVGIFRGNHVFNGLAHFIKGSIFFWYGLLTLGRWTGCFADVGWAWNVNLTPSRIRLARWAVACPSAEFVESFLIFLYGTTNVFLEHLANWGGAWTAQDLEHVSISIMFFGGGLCGMLAESNTIRTWLNTTARSYSARNEAIGTPTKTHKVYTNPVPALIIFLLGIMMSSHHQDSMTSTKVHKQWGLLLSGSAVMRVLTYLVIHISPPTSIYPSRPPFELLSSFCLISGGIVFMASSQDIVHCMELNDLMPMFIFTIAVGLTAFVMAWEILVLSLKGWAVRREAGETSRADTPRY</sequence>
<evidence type="ECO:0000259" key="4">
    <source>
        <dbReference type="Pfam" id="PF10355"/>
    </source>
</evidence>
<evidence type="ECO:0000313" key="6">
    <source>
        <dbReference type="Proteomes" id="UP001172673"/>
    </source>
</evidence>
<keyword evidence="2" id="KW-0732">Signal</keyword>
<feature type="transmembrane region" description="Helical" evidence="1">
    <location>
        <begin position="280"/>
        <end position="299"/>
    </location>
</feature>
<feature type="transmembrane region" description="Helical" evidence="1">
    <location>
        <begin position="64"/>
        <end position="86"/>
    </location>
</feature>
<dbReference type="PANTHER" id="PTHR31685">
    <property type="entry name" value="INTEGRAL MEMBRANE PROTEIN (AFU_ORTHOLOGUE AFUA_6G12730)-RELATED"/>
    <property type="match status" value="1"/>
</dbReference>
<comment type="caution">
    <text evidence="5">The sequence shown here is derived from an EMBL/GenBank/DDBJ whole genome shotgun (WGS) entry which is preliminary data.</text>
</comment>
<feature type="transmembrane region" description="Helical" evidence="1">
    <location>
        <begin position="129"/>
        <end position="146"/>
    </location>
</feature>
<evidence type="ECO:0000256" key="1">
    <source>
        <dbReference type="SAM" id="Phobius"/>
    </source>
</evidence>
<dbReference type="Pfam" id="PF10348">
    <property type="entry name" value="DUF2427"/>
    <property type="match status" value="1"/>
</dbReference>
<dbReference type="InterPro" id="IPR018825">
    <property type="entry name" value="DUF2427"/>
</dbReference>
<evidence type="ECO:0008006" key="7">
    <source>
        <dbReference type="Google" id="ProtNLM"/>
    </source>
</evidence>
<feature type="transmembrane region" description="Helical" evidence="1">
    <location>
        <begin position="365"/>
        <end position="386"/>
    </location>
</feature>
<feature type="transmembrane region" description="Helical" evidence="1">
    <location>
        <begin position="429"/>
        <end position="453"/>
    </location>
</feature>
<keyword evidence="1" id="KW-0812">Transmembrane</keyword>
<proteinExistence type="predicted"/>
<feature type="transmembrane region" description="Helical" evidence="1">
    <location>
        <begin position="240"/>
        <end position="260"/>
    </location>
</feature>
<feature type="transmembrane region" description="Helical" evidence="1">
    <location>
        <begin position="336"/>
        <end position="353"/>
    </location>
</feature>
<gene>
    <name evidence="5" type="ORF">H2200_001330</name>
</gene>
<evidence type="ECO:0000313" key="5">
    <source>
        <dbReference type="EMBL" id="KAJ9615256.1"/>
    </source>
</evidence>
<feature type="domain" description="DUF2427" evidence="3">
    <location>
        <begin position="53"/>
        <end position="144"/>
    </location>
</feature>
<name>A0AA38XKS9_9EURO</name>